<evidence type="ECO:0000256" key="2">
    <source>
        <dbReference type="ARBA" id="ARBA00004236"/>
    </source>
</evidence>
<evidence type="ECO:0000313" key="15">
    <source>
        <dbReference type="Proteomes" id="UP000323454"/>
    </source>
</evidence>
<keyword evidence="3" id="KW-1003">Cell membrane</keyword>
<dbReference type="EMBL" id="VUOB01000045">
    <property type="protein sequence ID" value="KAA2257516.1"/>
    <property type="molecule type" value="Genomic_DNA"/>
</dbReference>
<evidence type="ECO:0000256" key="3">
    <source>
        <dbReference type="ARBA" id="ARBA00022475"/>
    </source>
</evidence>
<dbReference type="Gene3D" id="1.10.10.1320">
    <property type="entry name" value="Anti-sigma factor, zinc-finger domain"/>
    <property type="match status" value="1"/>
</dbReference>
<comment type="caution">
    <text evidence="14">The sequence shown here is derived from an EMBL/GenBank/DDBJ whole genome shotgun (WGS) entry which is preliminary data.</text>
</comment>
<dbReference type="GO" id="GO:0016989">
    <property type="term" value="F:sigma factor antagonist activity"/>
    <property type="evidence" value="ECO:0007669"/>
    <property type="project" value="TreeGrafter"/>
</dbReference>
<dbReference type="GO" id="GO:0006417">
    <property type="term" value="P:regulation of translation"/>
    <property type="evidence" value="ECO:0007669"/>
    <property type="project" value="TreeGrafter"/>
</dbReference>
<dbReference type="InterPro" id="IPR018764">
    <property type="entry name" value="RskA_C"/>
</dbReference>
<organism evidence="14 15">
    <name type="scientific">Solihabitans fulvus</name>
    <dbReference type="NCBI Taxonomy" id="1892852"/>
    <lineage>
        <taxon>Bacteria</taxon>
        <taxon>Bacillati</taxon>
        <taxon>Actinomycetota</taxon>
        <taxon>Actinomycetes</taxon>
        <taxon>Pseudonocardiales</taxon>
        <taxon>Pseudonocardiaceae</taxon>
        <taxon>Solihabitans</taxon>
    </lineage>
</organism>
<sequence>MNREQWDEPCAHEELAVGWAMHALEPDEEAVLRAHLPGCARCQEAVRATEEVAALLGDGVEQEEPPARLRANLLARIEDVPQETELTAGREMIESSSDAAGSQPQPRRSFTEPGSAAAHRRRSRTRVLLAAAAVLVVLAAAGGVGWRMSRLSDQVAAQQAKSAQLQQILQVAADPTTHRAILRTDAGQPAAVLLSGDTEAAVLPMGLRPNDQQKQIYVVWGTSTPSPVPLATFDVPAGADQAEVLKWSTDAAAHKGFAISLEPGRVAPAAPSTVLAMGQVTS</sequence>
<feature type="compositionally biased region" description="Polar residues" evidence="11">
    <location>
        <begin position="94"/>
        <end position="108"/>
    </location>
</feature>
<dbReference type="PANTHER" id="PTHR37461:SF1">
    <property type="entry name" value="ANTI-SIGMA-K FACTOR RSKA"/>
    <property type="match status" value="1"/>
</dbReference>
<feature type="region of interest" description="Disordered" evidence="11">
    <location>
        <begin position="94"/>
        <end position="121"/>
    </location>
</feature>
<dbReference type="Proteomes" id="UP000323454">
    <property type="component" value="Unassembled WGS sequence"/>
</dbReference>
<evidence type="ECO:0000256" key="7">
    <source>
        <dbReference type="ARBA" id="ARBA00023136"/>
    </source>
</evidence>
<evidence type="ECO:0000256" key="1">
    <source>
        <dbReference type="ARBA" id="ARBA00004167"/>
    </source>
</evidence>
<keyword evidence="4 12" id="KW-0812">Transmembrane</keyword>
<dbReference type="AlphaFoldDB" id="A0A5B2X2M1"/>
<evidence type="ECO:0000313" key="14">
    <source>
        <dbReference type="EMBL" id="KAA2257516.1"/>
    </source>
</evidence>
<name>A0A5B2X2M1_9PSEU</name>
<proteinExistence type="predicted"/>
<evidence type="ECO:0000256" key="9">
    <source>
        <dbReference type="ARBA" id="ARBA00029829"/>
    </source>
</evidence>
<reference evidence="14 15" key="2">
    <citation type="submission" date="2019-09" db="EMBL/GenBank/DDBJ databases">
        <authorList>
            <person name="Jin C."/>
        </authorList>
    </citation>
    <scope>NUCLEOTIDE SEQUENCE [LARGE SCALE GENOMIC DNA]</scope>
    <source>
        <strain evidence="14 15">AN110305</strain>
    </source>
</reference>
<gene>
    <name evidence="14" type="ORF">F0L68_24765</name>
</gene>
<keyword evidence="8" id="KW-0804">Transcription</keyword>
<evidence type="ECO:0000256" key="10">
    <source>
        <dbReference type="ARBA" id="ARBA00030803"/>
    </source>
</evidence>
<keyword evidence="5 12" id="KW-1133">Transmembrane helix</keyword>
<evidence type="ECO:0000256" key="8">
    <source>
        <dbReference type="ARBA" id="ARBA00023163"/>
    </source>
</evidence>
<dbReference type="Pfam" id="PF10099">
    <property type="entry name" value="RskA_C"/>
    <property type="match status" value="1"/>
</dbReference>
<evidence type="ECO:0000259" key="13">
    <source>
        <dbReference type="Pfam" id="PF10099"/>
    </source>
</evidence>
<dbReference type="PANTHER" id="PTHR37461">
    <property type="entry name" value="ANTI-SIGMA-K FACTOR RSKA"/>
    <property type="match status" value="1"/>
</dbReference>
<evidence type="ECO:0000256" key="5">
    <source>
        <dbReference type="ARBA" id="ARBA00022989"/>
    </source>
</evidence>
<evidence type="ECO:0000256" key="6">
    <source>
        <dbReference type="ARBA" id="ARBA00023015"/>
    </source>
</evidence>
<dbReference type="GO" id="GO:0005886">
    <property type="term" value="C:plasma membrane"/>
    <property type="evidence" value="ECO:0007669"/>
    <property type="project" value="UniProtKB-SubCell"/>
</dbReference>
<evidence type="ECO:0000256" key="12">
    <source>
        <dbReference type="SAM" id="Phobius"/>
    </source>
</evidence>
<reference evidence="14 15" key="1">
    <citation type="submission" date="2019-09" db="EMBL/GenBank/DDBJ databases">
        <title>Goodfellowia gen. nov., a new genus of the Pseudonocardineae related to Actinoalloteichus, containing Goodfellowia coeruleoviolacea gen. nov., comb. nov. gen. nov., comb. nov.</title>
        <authorList>
            <person name="Labeda D."/>
        </authorList>
    </citation>
    <scope>NUCLEOTIDE SEQUENCE [LARGE SCALE GENOMIC DNA]</scope>
    <source>
        <strain evidence="14 15">AN110305</strain>
    </source>
</reference>
<evidence type="ECO:0000256" key="11">
    <source>
        <dbReference type="SAM" id="MobiDB-lite"/>
    </source>
</evidence>
<keyword evidence="7 12" id="KW-0472">Membrane</keyword>
<feature type="domain" description="Anti-sigma K factor RskA C-terminal" evidence="13">
    <location>
        <begin position="130"/>
        <end position="272"/>
    </location>
</feature>
<accession>A0A5B2X2M1</accession>
<keyword evidence="15" id="KW-1185">Reference proteome</keyword>
<protein>
    <recommendedName>
        <fullName evidence="10">Regulator of SigK</fullName>
    </recommendedName>
    <alternativeName>
        <fullName evidence="9">Sigma-K anti-sigma factor RskA</fullName>
    </alternativeName>
</protein>
<evidence type="ECO:0000256" key="4">
    <source>
        <dbReference type="ARBA" id="ARBA00022692"/>
    </source>
</evidence>
<comment type="subcellular location">
    <subcellularLocation>
        <location evidence="2">Cell membrane</location>
    </subcellularLocation>
    <subcellularLocation>
        <location evidence="1">Membrane</location>
        <topology evidence="1">Single-pass membrane protein</topology>
    </subcellularLocation>
</comment>
<dbReference type="RefSeq" id="WP_149852195.1">
    <property type="nucleotide sequence ID" value="NZ_VUOB01000045.1"/>
</dbReference>
<dbReference type="InterPro" id="IPR041916">
    <property type="entry name" value="Anti_sigma_zinc_sf"/>
</dbReference>
<keyword evidence="6" id="KW-0805">Transcription regulation</keyword>
<feature type="transmembrane region" description="Helical" evidence="12">
    <location>
        <begin position="127"/>
        <end position="146"/>
    </location>
</feature>
<dbReference type="OrthoDB" id="5183209at2"/>
<dbReference type="InterPro" id="IPR051474">
    <property type="entry name" value="Anti-sigma-K/W_factor"/>
</dbReference>